<feature type="region of interest" description="Disordered" evidence="1">
    <location>
        <begin position="118"/>
        <end position="146"/>
    </location>
</feature>
<dbReference type="EMBL" id="WJBH02000050">
    <property type="protein sequence ID" value="KAI9551080.1"/>
    <property type="molecule type" value="Genomic_DNA"/>
</dbReference>
<keyword evidence="3" id="KW-1185">Reference proteome</keyword>
<dbReference type="Proteomes" id="UP000820818">
    <property type="component" value="Unassembled WGS sequence"/>
</dbReference>
<organism evidence="2 3">
    <name type="scientific">Daphnia sinensis</name>
    <dbReference type="NCBI Taxonomy" id="1820382"/>
    <lineage>
        <taxon>Eukaryota</taxon>
        <taxon>Metazoa</taxon>
        <taxon>Ecdysozoa</taxon>
        <taxon>Arthropoda</taxon>
        <taxon>Crustacea</taxon>
        <taxon>Branchiopoda</taxon>
        <taxon>Diplostraca</taxon>
        <taxon>Cladocera</taxon>
        <taxon>Anomopoda</taxon>
        <taxon>Daphniidae</taxon>
        <taxon>Daphnia</taxon>
        <taxon>Daphnia similis group</taxon>
    </lineage>
</organism>
<gene>
    <name evidence="2" type="ORF">GHT06_001912</name>
</gene>
<sequence>MADEGQDRMFDAQALFAARTASTASRADLDAFMPTLTDALNELVDIHEHFVDAANLDAEEQEATQAYLQRIQQLHNTCVEAINRARQVRVGRQGLNVSNSGHKPNNSKLRDNQAESLNNTIQPNDSSNAVQQLEPQDNTSHLNVPDEEFDAPAQLTATKKRKLDLEFLFVQKKIQ</sequence>
<name>A0AAD5KVB6_9CRUS</name>
<evidence type="ECO:0000313" key="2">
    <source>
        <dbReference type="EMBL" id="KAI9551080.1"/>
    </source>
</evidence>
<evidence type="ECO:0000256" key="1">
    <source>
        <dbReference type="SAM" id="MobiDB-lite"/>
    </source>
</evidence>
<evidence type="ECO:0000313" key="3">
    <source>
        <dbReference type="Proteomes" id="UP000820818"/>
    </source>
</evidence>
<dbReference type="AlphaFoldDB" id="A0AAD5KVB6"/>
<reference evidence="2" key="1">
    <citation type="submission" date="2022-05" db="EMBL/GenBank/DDBJ databases">
        <title>A multi-omics perspective on studying reproductive biology in Daphnia sinensis.</title>
        <authorList>
            <person name="Jia J."/>
        </authorList>
    </citation>
    <scope>NUCLEOTIDE SEQUENCE</scope>
    <source>
        <strain evidence="2">WSL</strain>
    </source>
</reference>
<accession>A0AAD5KVB6</accession>
<comment type="caution">
    <text evidence="2">The sequence shown here is derived from an EMBL/GenBank/DDBJ whole genome shotgun (WGS) entry which is preliminary data.</text>
</comment>
<feature type="compositionally biased region" description="Polar residues" evidence="1">
    <location>
        <begin position="118"/>
        <end position="142"/>
    </location>
</feature>
<proteinExistence type="predicted"/>
<protein>
    <submittedName>
        <fullName evidence="2">Uncharacterized protein</fullName>
    </submittedName>
</protein>